<keyword evidence="10 13" id="KW-0067">ATP-binding</keyword>
<evidence type="ECO:0000256" key="9">
    <source>
        <dbReference type="ARBA" id="ARBA00022777"/>
    </source>
</evidence>
<keyword evidence="16" id="KW-1185">Reference proteome</keyword>
<evidence type="ECO:0000313" key="15">
    <source>
        <dbReference type="EMBL" id="SHH27144.1"/>
    </source>
</evidence>
<dbReference type="SUPFAM" id="SSF54211">
    <property type="entry name" value="Ribosomal protein S5 domain 2-like"/>
    <property type="match status" value="1"/>
</dbReference>
<comment type="subcellular location">
    <subcellularLocation>
        <location evidence="13">Cytoplasm</location>
    </subcellularLocation>
</comment>
<dbReference type="InterPro" id="IPR036554">
    <property type="entry name" value="GHMP_kinase_C_sf"/>
</dbReference>
<comment type="similarity">
    <text evidence="2 13">Belongs to the GHMP kinase family. Homoserine kinase subfamily.</text>
</comment>
<dbReference type="PIRSF" id="PIRSF000676">
    <property type="entry name" value="Homoser_kin"/>
    <property type="match status" value="1"/>
</dbReference>
<evidence type="ECO:0000256" key="2">
    <source>
        <dbReference type="ARBA" id="ARBA00007370"/>
    </source>
</evidence>
<evidence type="ECO:0000256" key="13">
    <source>
        <dbReference type="HAMAP-Rule" id="MF_00384"/>
    </source>
</evidence>
<evidence type="ECO:0000256" key="8">
    <source>
        <dbReference type="ARBA" id="ARBA00022741"/>
    </source>
</evidence>
<keyword evidence="9 13" id="KW-0418">Kinase</keyword>
<dbReference type="STRING" id="1120995.SAMN02745245_00956"/>
<evidence type="ECO:0000259" key="14">
    <source>
        <dbReference type="Pfam" id="PF00288"/>
    </source>
</evidence>
<protein>
    <recommendedName>
        <fullName evidence="4 13">Homoserine kinase</fullName>
        <shortName evidence="13">HK</shortName>
        <shortName evidence="13">HSK</shortName>
        <ecNumber evidence="3 13">2.7.1.39</ecNumber>
    </recommendedName>
</protein>
<dbReference type="AlphaFoldDB" id="A0A1M5RLE6"/>
<evidence type="ECO:0000256" key="4">
    <source>
        <dbReference type="ARBA" id="ARBA00017858"/>
    </source>
</evidence>
<dbReference type="Pfam" id="PF00288">
    <property type="entry name" value="GHMP_kinases_N"/>
    <property type="match status" value="1"/>
</dbReference>
<dbReference type="GO" id="GO:0004413">
    <property type="term" value="F:homoserine kinase activity"/>
    <property type="evidence" value="ECO:0007669"/>
    <property type="project" value="UniProtKB-UniRule"/>
</dbReference>
<gene>
    <name evidence="13" type="primary">thrB</name>
    <name evidence="15" type="ORF">SAMN02745245_00956</name>
</gene>
<dbReference type="PANTHER" id="PTHR20861:SF1">
    <property type="entry name" value="HOMOSERINE KINASE"/>
    <property type="match status" value="1"/>
</dbReference>
<feature type="binding site" evidence="13">
    <location>
        <begin position="72"/>
        <end position="82"/>
    </location>
    <ligand>
        <name>ATP</name>
        <dbReference type="ChEBI" id="CHEBI:30616"/>
    </ligand>
</feature>
<evidence type="ECO:0000256" key="12">
    <source>
        <dbReference type="ARBA" id="ARBA00049954"/>
    </source>
</evidence>
<keyword evidence="6 13" id="KW-0808">Transferase</keyword>
<dbReference type="UniPathway" id="UPA00050">
    <property type="reaction ID" value="UER00064"/>
</dbReference>
<dbReference type="GO" id="GO:0005737">
    <property type="term" value="C:cytoplasm"/>
    <property type="evidence" value="ECO:0007669"/>
    <property type="project" value="UniProtKB-SubCell"/>
</dbReference>
<comment type="function">
    <text evidence="12 13">Catalyzes the ATP-dependent phosphorylation of L-homoserine to L-homoserine phosphate.</text>
</comment>
<keyword evidence="5 13" id="KW-0028">Amino-acid biosynthesis</keyword>
<dbReference type="GO" id="GO:0005524">
    <property type="term" value="F:ATP binding"/>
    <property type="evidence" value="ECO:0007669"/>
    <property type="project" value="UniProtKB-UniRule"/>
</dbReference>
<evidence type="ECO:0000256" key="5">
    <source>
        <dbReference type="ARBA" id="ARBA00022605"/>
    </source>
</evidence>
<keyword evidence="8 13" id="KW-0547">Nucleotide-binding</keyword>
<evidence type="ECO:0000313" key="16">
    <source>
        <dbReference type="Proteomes" id="UP000184032"/>
    </source>
</evidence>
<dbReference type="Gene3D" id="3.30.230.10">
    <property type="match status" value="1"/>
</dbReference>
<accession>A0A1M5RLE6</accession>
<dbReference type="GO" id="GO:0009088">
    <property type="term" value="P:threonine biosynthetic process"/>
    <property type="evidence" value="ECO:0007669"/>
    <property type="project" value="UniProtKB-UniRule"/>
</dbReference>
<reference evidence="16" key="1">
    <citation type="submission" date="2016-11" db="EMBL/GenBank/DDBJ databases">
        <authorList>
            <person name="Varghese N."/>
            <person name="Submissions S."/>
        </authorList>
    </citation>
    <scope>NUCLEOTIDE SEQUENCE [LARGE SCALE GENOMIC DNA]</scope>
    <source>
        <strain evidence="16">DSM 21120</strain>
    </source>
</reference>
<dbReference type="InterPro" id="IPR006203">
    <property type="entry name" value="GHMP_knse_ATP-bd_CS"/>
</dbReference>
<evidence type="ECO:0000256" key="7">
    <source>
        <dbReference type="ARBA" id="ARBA00022697"/>
    </source>
</evidence>
<dbReference type="PROSITE" id="PS00627">
    <property type="entry name" value="GHMP_KINASES_ATP"/>
    <property type="match status" value="1"/>
</dbReference>
<dbReference type="PRINTS" id="PR00958">
    <property type="entry name" value="HOMSERKINASE"/>
</dbReference>
<evidence type="ECO:0000256" key="3">
    <source>
        <dbReference type="ARBA" id="ARBA00012078"/>
    </source>
</evidence>
<dbReference type="RefSeq" id="WP_073184243.1">
    <property type="nucleotide sequence ID" value="NZ_FQXI01000005.1"/>
</dbReference>
<dbReference type="InterPro" id="IPR000870">
    <property type="entry name" value="Homoserine_kinase"/>
</dbReference>
<evidence type="ECO:0000256" key="10">
    <source>
        <dbReference type="ARBA" id="ARBA00022840"/>
    </source>
</evidence>
<evidence type="ECO:0000256" key="1">
    <source>
        <dbReference type="ARBA" id="ARBA00005015"/>
    </source>
</evidence>
<dbReference type="PANTHER" id="PTHR20861">
    <property type="entry name" value="HOMOSERINE/4-DIPHOSPHOCYTIDYL-2-C-METHYL-D-ERYTHRITOL KINASE"/>
    <property type="match status" value="1"/>
</dbReference>
<dbReference type="HAMAP" id="MF_00384">
    <property type="entry name" value="Homoser_kinase"/>
    <property type="match status" value="1"/>
</dbReference>
<evidence type="ECO:0000256" key="6">
    <source>
        <dbReference type="ARBA" id="ARBA00022679"/>
    </source>
</evidence>
<dbReference type="NCBIfam" id="TIGR00191">
    <property type="entry name" value="thrB"/>
    <property type="match status" value="1"/>
</dbReference>
<dbReference type="InterPro" id="IPR020568">
    <property type="entry name" value="Ribosomal_Su5_D2-typ_SF"/>
</dbReference>
<dbReference type="InterPro" id="IPR006204">
    <property type="entry name" value="GHMP_kinase_N_dom"/>
</dbReference>
<evidence type="ECO:0000256" key="11">
    <source>
        <dbReference type="ARBA" id="ARBA00049375"/>
    </source>
</evidence>
<proteinExistence type="inferred from homology"/>
<comment type="pathway">
    <text evidence="1 13">Amino-acid biosynthesis; L-threonine biosynthesis; L-threonine from L-aspartate: step 4/5.</text>
</comment>
<dbReference type="Gene3D" id="3.30.70.890">
    <property type="entry name" value="GHMP kinase, C-terminal domain"/>
    <property type="match status" value="1"/>
</dbReference>
<organism evidence="15 16">
    <name type="scientific">Anaerosphaera aminiphila DSM 21120</name>
    <dbReference type="NCBI Taxonomy" id="1120995"/>
    <lineage>
        <taxon>Bacteria</taxon>
        <taxon>Bacillati</taxon>
        <taxon>Bacillota</taxon>
        <taxon>Tissierellia</taxon>
        <taxon>Tissierellales</taxon>
        <taxon>Peptoniphilaceae</taxon>
        <taxon>Anaerosphaera</taxon>
    </lineage>
</organism>
<dbReference type="Proteomes" id="UP000184032">
    <property type="component" value="Unassembled WGS sequence"/>
</dbReference>
<dbReference type="EC" id="2.7.1.39" evidence="3 13"/>
<name>A0A1M5RLE6_9FIRM</name>
<keyword evidence="13" id="KW-0963">Cytoplasm</keyword>
<dbReference type="EMBL" id="FQXI01000005">
    <property type="protein sequence ID" value="SHH27144.1"/>
    <property type="molecule type" value="Genomic_DNA"/>
</dbReference>
<dbReference type="SUPFAM" id="SSF55060">
    <property type="entry name" value="GHMP Kinase, C-terminal domain"/>
    <property type="match status" value="1"/>
</dbReference>
<dbReference type="InterPro" id="IPR014721">
    <property type="entry name" value="Ribsml_uS5_D2-typ_fold_subgr"/>
</dbReference>
<sequence length="280" mass="30923">MIIIKVPATTANIGPGYDSQGMALKLYNVFKFTEEKSSIEENNLIYKSFKYFYTRNNISVPEVKIEVNGDVPLSRGLGSSATCIVAGLMAANEMSKLKLDKKEILKYATEIEGHPDNVAPAIYGGHITSIVNEDVFFSRREVSDNYKFYLLIPDFELQTKVAREVVKTEVKLSDAVSNIARATLVSDALSSGDFKLLKGAAKDLLHEPYRKKLISDYPIFEKICKLNSAVMFISGAGPSLLVIAEKENSKIEQALKNSGEKKAVWKALKLEVSNEGATIL</sequence>
<keyword evidence="7 13" id="KW-0791">Threonine biosynthesis</keyword>
<comment type="catalytic activity">
    <reaction evidence="11 13">
        <text>L-homoserine + ATP = O-phospho-L-homoserine + ADP + H(+)</text>
        <dbReference type="Rhea" id="RHEA:13985"/>
        <dbReference type="ChEBI" id="CHEBI:15378"/>
        <dbReference type="ChEBI" id="CHEBI:30616"/>
        <dbReference type="ChEBI" id="CHEBI:57476"/>
        <dbReference type="ChEBI" id="CHEBI:57590"/>
        <dbReference type="ChEBI" id="CHEBI:456216"/>
        <dbReference type="EC" id="2.7.1.39"/>
    </reaction>
</comment>
<feature type="domain" description="GHMP kinase N-terminal" evidence="14">
    <location>
        <begin position="43"/>
        <end position="125"/>
    </location>
</feature>